<evidence type="ECO:0000313" key="4">
    <source>
        <dbReference type="Proteomes" id="UP001156441"/>
    </source>
</evidence>
<reference evidence="3 4" key="1">
    <citation type="submission" date="2021-02" db="EMBL/GenBank/DDBJ databases">
        <title>Actinophytocola xerophila sp. nov., isolated from soil of cotton cropping field.</title>
        <authorList>
            <person name="Huang R."/>
            <person name="Chen X."/>
            <person name="Ge X."/>
            <person name="Liu W."/>
        </authorList>
    </citation>
    <scope>NUCLEOTIDE SEQUENCE [LARGE SCALE GENOMIC DNA]</scope>
    <source>
        <strain evidence="3 4">S1-96</strain>
    </source>
</reference>
<proteinExistence type="predicted"/>
<dbReference type="EMBL" id="JAFFZE010000003">
    <property type="protein sequence ID" value="MCT2581711.1"/>
    <property type="molecule type" value="Genomic_DNA"/>
</dbReference>
<dbReference type="Pfam" id="PF14040">
    <property type="entry name" value="DNase_NucA_NucB"/>
    <property type="match status" value="1"/>
</dbReference>
<sequence>MHEQLRHLACKSGFRRVYRGQCDEYPMASTEQGGAGARTEEVPGRENTCQGGMNRSQYPPDGRRFLVVISNPKLIAPGPFTGTDIARDKGCR</sequence>
<gene>
    <name evidence="3" type="ORF">JT362_01070</name>
</gene>
<protein>
    <recommendedName>
        <fullName evidence="2">Deoxyribonuclease NucA/NucB domain-containing protein</fullName>
    </recommendedName>
</protein>
<accession>A0ABT2J212</accession>
<organism evidence="3 4">
    <name type="scientific">Actinophytocola gossypii</name>
    <dbReference type="NCBI Taxonomy" id="2812003"/>
    <lineage>
        <taxon>Bacteria</taxon>
        <taxon>Bacillati</taxon>
        <taxon>Actinomycetota</taxon>
        <taxon>Actinomycetes</taxon>
        <taxon>Pseudonocardiales</taxon>
        <taxon>Pseudonocardiaceae</taxon>
    </lineage>
</organism>
<evidence type="ECO:0000259" key="2">
    <source>
        <dbReference type="Pfam" id="PF14040"/>
    </source>
</evidence>
<dbReference type="Proteomes" id="UP001156441">
    <property type="component" value="Unassembled WGS sequence"/>
</dbReference>
<keyword evidence="4" id="KW-1185">Reference proteome</keyword>
<evidence type="ECO:0000313" key="3">
    <source>
        <dbReference type="EMBL" id="MCT2581711.1"/>
    </source>
</evidence>
<feature type="compositionally biased region" description="Polar residues" evidence="1">
    <location>
        <begin position="47"/>
        <end position="57"/>
    </location>
</feature>
<dbReference type="InterPro" id="IPR029476">
    <property type="entry name" value="DNase_NucA_NucB"/>
</dbReference>
<evidence type="ECO:0000256" key="1">
    <source>
        <dbReference type="SAM" id="MobiDB-lite"/>
    </source>
</evidence>
<feature type="domain" description="Deoxyribonuclease NucA/NucB" evidence="2">
    <location>
        <begin position="19"/>
        <end position="65"/>
    </location>
</feature>
<feature type="region of interest" description="Disordered" evidence="1">
    <location>
        <begin position="27"/>
        <end position="57"/>
    </location>
</feature>
<name>A0ABT2J212_9PSEU</name>
<comment type="caution">
    <text evidence="3">The sequence shown here is derived from an EMBL/GenBank/DDBJ whole genome shotgun (WGS) entry which is preliminary data.</text>
</comment>